<dbReference type="Proteomes" id="UP000028990">
    <property type="component" value="Unassembled WGS sequence"/>
</dbReference>
<gene>
    <name evidence="1" type="ORF">H920_11977</name>
</gene>
<evidence type="ECO:0000313" key="2">
    <source>
        <dbReference type="Proteomes" id="UP000028990"/>
    </source>
</evidence>
<name>A0A091D7W4_FUKDA</name>
<proteinExistence type="predicted"/>
<reference evidence="1 2" key="1">
    <citation type="submission" date="2013-11" db="EMBL/GenBank/DDBJ databases">
        <title>The Damaraland mole rat (Fukomys damarensis) genome and evolution of African mole rats.</title>
        <authorList>
            <person name="Gladyshev V.N."/>
            <person name="Fang X."/>
        </authorList>
    </citation>
    <scope>NUCLEOTIDE SEQUENCE [LARGE SCALE GENOMIC DNA]</scope>
    <source>
        <tissue evidence="1">Liver</tissue>
    </source>
</reference>
<dbReference type="EMBL" id="KN123144">
    <property type="protein sequence ID" value="KFO26578.1"/>
    <property type="molecule type" value="Genomic_DNA"/>
</dbReference>
<dbReference type="AlphaFoldDB" id="A0A091D7W4"/>
<evidence type="ECO:0000313" key="1">
    <source>
        <dbReference type="EMBL" id="KFO26578.1"/>
    </source>
</evidence>
<protein>
    <submittedName>
        <fullName evidence="1">Uncharacterized protein</fullName>
    </submittedName>
</protein>
<accession>A0A091D7W4</accession>
<sequence length="203" mass="21928">MTERLSCERYLDNSLSTGEKEVSRTRGAVMGTGCQRRPSEGLALCKGKGVEKETLSLRLGKALEELGIQTVVGQILERDIVENKLKSLVVVMPALGNALVLVDQPGAPSDLEFWTDAFLGVFFSPFPLWNVGLLLELPPLTTADGHLRQGTKEMGPSCSEFLSVMNDYGQLRQLAMPTGARPLVLGQPTSLWLAGQPAACFPA</sequence>
<keyword evidence="2" id="KW-1185">Reference proteome</keyword>
<organism evidence="1 2">
    <name type="scientific">Fukomys damarensis</name>
    <name type="common">Damaraland mole rat</name>
    <name type="synonym">Cryptomys damarensis</name>
    <dbReference type="NCBI Taxonomy" id="885580"/>
    <lineage>
        <taxon>Eukaryota</taxon>
        <taxon>Metazoa</taxon>
        <taxon>Chordata</taxon>
        <taxon>Craniata</taxon>
        <taxon>Vertebrata</taxon>
        <taxon>Euteleostomi</taxon>
        <taxon>Mammalia</taxon>
        <taxon>Eutheria</taxon>
        <taxon>Euarchontoglires</taxon>
        <taxon>Glires</taxon>
        <taxon>Rodentia</taxon>
        <taxon>Hystricomorpha</taxon>
        <taxon>Bathyergidae</taxon>
        <taxon>Fukomys</taxon>
    </lineage>
</organism>